<dbReference type="InterPro" id="IPR007863">
    <property type="entry name" value="Peptidase_M16_C"/>
</dbReference>
<name>A0ABT0MJ73_9GAMM</name>
<accession>A0ABT0MJ73</accession>
<dbReference type="Pfam" id="PF05193">
    <property type="entry name" value="Peptidase_M16_C"/>
    <property type="match status" value="1"/>
</dbReference>
<comment type="caution">
    <text evidence="9">The sequence shown here is derived from an EMBL/GenBank/DDBJ whole genome shotgun (WGS) entry which is preliminary data.</text>
</comment>
<organism evidence="9 10">
    <name type="scientific">Luteimonas galliterrae</name>
    <dbReference type="NCBI Taxonomy" id="2940486"/>
    <lineage>
        <taxon>Bacteria</taxon>
        <taxon>Pseudomonadati</taxon>
        <taxon>Pseudomonadota</taxon>
        <taxon>Gammaproteobacteria</taxon>
        <taxon>Lysobacterales</taxon>
        <taxon>Lysobacteraceae</taxon>
        <taxon>Luteimonas</taxon>
    </lineage>
</organism>
<keyword evidence="6" id="KW-0482">Metalloprotease</keyword>
<evidence type="ECO:0000256" key="4">
    <source>
        <dbReference type="ARBA" id="ARBA00022801"/>
    </source>
</evidence>
<dbReference type="SUPFAM" id="SSF63411">
    <property type="entry name" value="LuxS/MPP-like metallohydrolase"/>
    <property type="match status" value="2"/>
</dbReference>
<evidence type="ECO:0000256" key="1">
    <source>
        <dbReference type="ARBA" id="ARBA00001947"/>
    </source>
</evidence>
<keyword evidence="3" id="KW-0479">Metal-binding</keyword>
<dbReference type="InterPro" id="IPR011765">
    <property type="entry name" value="Pept_M16_N"/>
</dbReference>
<comment type="cofactor">
    <cofactor evidence="1">
        <name>Zn(2+)</name>
        <dbReference type="ChEBI" id="CHEBI:29105"/>
    </cofactor>
</comment>
<evidence type="ECO:0000256" key="2">
    <source>
        <dbReference type="ARBA" id="ARBA00022670"/>
    </source>
</evidence>
<gene>
    <name evidence="9" type="ORF">M2650_09880</name>
</gene>
<dbReference type="InterPro" id="IPR011249">
    <property type="entry name" value="Metalloenz_LuxS/M16"/>
</dbReference>
<feature type="domain" description="Peptidase M16 N-terminal" evidence="7">
    <location>
        <begin position="125"/>
        <end position="196"/>
    </location>
</feature>
<keyword evidence="2" id="KW-0645">Protease</keyword>
<evidence type="ECO:0000313" key="9">
    <source>
        <dbReference type="EMBL" id="MCL1634937.1"/>
    </source>
</evidence>
<evidence type="ECO:0000259" key="7">
    <source>
        <dbReference type="Pfam" id="PF00675"/>
    </source>
</evidence>
<dbReference type="RefSeq" id="WP_249473785.1">
    <property type="nucleotide sequence ID" value="NZ_JAMBEP010000001.1"/>
</dbReference>
<proteinExistence type="predicted"/>
<keyword evidence="10" id="KW-1185">Reference proteome</keyword>
<sequence length="496" mass="53826">MTTIFCASAGMEGFWRKRRGGSYRIPIPAQVFMRYETSKQKASSFLRNTIADPAAKVFVLIALSFASPAQAVIADQVERMSVAGVDLIVYPTAVKQVVTIRGALPAGDAFAGQGNLAVPTLTGMMLDHGTMKRDKYAIAELLEDVGASVTFNVDGQTLGIQAKSLKKDLPVVISLIAEQLRAPAFSPVEFELVRKQFIGAMKGQVENVGYRTSEAFSRAVFPVGHPNRSPSLEELIAAAQSVTMAEVKAFHRQHYGPLHMTLVVVGDVDAIQVKREVARGFKGWQGGVDYLVATDAPAPLSAGEEAVRLAEKTSVSILLGQPTGLRYRDTDALALRVGTAILGSGFTGRLMATIRDKEGMTYGINARMSDDTFNDGSWTISATFAPQMLEDGVESARRELLRWWSAGVTQKELDDRKQNLIGSFQVGLATTRGIADTLLQTVLRGYDIGWLDRYPEAVAALTREQVNAAIREHLDPHKMILVKAGTLPEKALMPAE</sequence>
<dbReference type="Pfam" id="PF00675">
    <property type="entry name" value="Peptidase_M16"/>
    <property type="match status" value="1"/>
</dbReference>
<protein>
    <submittedName>
        <fullName evidence="9">Insulinase family protein</fullName>
    </submittedName>
</protein>
<dbReference type="InterPro" id="IPR050361">
    <property type="entry name" value="MPP/UQCRC_Complex"/>
</dbReference>
<keyword evidence="4" id="KW-0378">Hydrolase</keyword>
<dbReference type="PANTHER" id="PTHR11851:SF149">
    <property type="entry name" value="GH01077P"/>
    <property type="match status" value="1"/>
</dbReference>
<evidence type="ECO:0000259" key="8">
    <source>
        <dbReference type="Pfam" id="PF05193"/>
    </source>
</evidence>
<dbReference type="Proteomes" id="UP001431217">
    <property type="component" value="Unassembled WGS sequence"/>
</dbReference>
<evidence type="ECO:0000256" key="3">
    <source>
        <dbReference type="ARBA" id="ARBA00022723"/>
    </source>
</evidence>
<feature type="domain" description="Peptidase M16 C-terminal" evidence="8">
    <location>
        <begin position="241"/>
        <end position="420"/>
    </location>
</feature>
<dbReference type="Gene3D" id="3.30.830.10">
    <property type="entry name" value="Metalloenzyme, LuxS/M16 peptidase-like"/>
    <property type="match status" value="2"/>
</dbReference>
<evidence type="ECO:0000313" key="10">
    <source>
        <dbReference type="Proteomes" id="UP001431217"/>
    </source>
</evidence>
<reference evidence="9 10" key="1">
    <citation type="submission" date="2022-05" db="EMBL/GenBank/DDBJ databases">
        <title>Luteimonas sp. SX5, whole genome shotgun sequencing project.</title>
        <authorList>
            <person name="Zhao G."/>
            <person name="Shen L."/>
        </authorList>
    </citation>
    <scope>NUCLEOTIDE SEQUENCE [LARGE SCALE GENOMIC DNA]</scope>
    <source>
        <strain evidence="9 10">SX5</strain>
    </source>
</reference>
<dbReference type="PANTHER" id="PTHR11851">
    <property type="entry name" value="METALLOPROTEASE"/>
    <property type="match status" value="1"/>
</dbReference>
<evidence type="ECO:0000256" key="6">
    <source>
        <dbReference type="ARBA" id="ARBA00023049"/>
    </source>
</evidence>
<dbReference type="EMBL" id="JAMBEP010000001">
    <property type="protein sequence ID" value="MCL1634937.1"/>
    <property type="molecule type" value="Genomic_DNA"/>
</dbReference>
<keyword evidence="5" id="KW-0862">Zinc</keyword>
<evidence type="ECO:0000256" key="5">
    <source>
        <dbReference type="ARBA" id="ARBA00022833"/>
    </source>
</evidence>